<accession>A0AAD7A389</accession>
<organism evidence="1 2">
    <name type="scientific">Mycena albidolilacea</name>
    <dbReference type="NCBI Taxonomy" id="1033008"/>
    <lineage>
        <taxon>Eukaryota</taxon>
        <taxon>Fungi</taxon>
        <taxon>Dikarya</taxon>
        <taxon>Basidiomycota</taxon>
        <taxon>Agaricomycotina</taxon>
        <taxon>Agaricomycetes</taxon>
        <taxon>Agaricomycetidae</taxon>
        <taxon>Agaricales</taxon>
        <taxon>Marasmiineae</taxon>
        <taxon>Mycenaceae</taxon>
        <taxon>Mycena</taxon>
    </lineage>
</organism>
<comment type="caution">
    <text evidence="1">The sequence shown here is derived from an EMBL/GenBank/DDBJ whole genome shotgun (WGS) entry which is preliminary data.</text>
</comment>
<evidence type="ECO:0000313" key="1">
    <source>
        <dbReference type="EMBL" id="KAJ7348630.1"/>
    </source>
</evidence>
<reference evidence="1" key="1">
    <citation type="submission" date="2023-03" db="EMBL/GenBank/DDBJ databases">
        <title>Massive genome expansion in bonnet fungi (Mycena s.s.) driven by repeated elements and novel gene families across ecological guilds.</title>
        <authorList>
            <consortium name="Lawrence Berkeley National Laboratory"/>
            <person name="Harder C.B."/>
            <person name="Miyauchi S."/>
            <person name="Viragh M."/>
            <person name="Kuo A."/>
            <person name="Thoen E."/>
            <person name="Andreopoulos B."/>
            <person name="Lu D."/>
            <person name="Skrede I."/>
            <person name="Drula E."/>
            <person name="Henrissat B."/>
            <person name="Morin E."/>
            <person name="Kohler A."/>
            <person name="Barry K."/>
            <person name="LaButti K."/>
            <person name="Morin E."/>
            <person name="Salamov A."/>
            <person name="Lipzen A."/>
            <person name="Mereny Z."/>
            <person name="Hegedus B."/>
            <person name="Baldrian P."/>
            <person name="Stursova M."/>
            <person name="Weitz H."/>
            <person name="Taylor A."/>
            <person name="Grigoriev I.V."/>
            <person name="Nagy L.G."/>
            <person name="Martin F."/>
            <person name="Kauserud H."/>
        </authorList>
    </citation>
    <scope>NUCLEOTIDE SEQUENCE</scope>
    <source>
        <strain evidence="1">CBHHK002</strain>
    </source>
</reference>
<gene>
    <name evidence="1" type="ORF">DFH08DRAFT_866248</name>
</gene>
<name>A0AAD7A389_9AGAR</name>
<dbReference type="AlphaFoldDB" id="A0AAD7A389"/>
<dbReference type="Proteomes" id="UP001218218">
    <property type="component" value="Unassembled WGS sequence"/>
</dbReference>
<evidence type="ECO:0000313" key="2">
    <source>
        <dbReference type="Proteomes" id="UP001218218"/>
    </source>
</evidence>
<proteinExistence type="predicted"/>
<keyword evidence="2" id="KW-1185">Reference proteome</keyword>
<sequence length="75" mass="8144">MILPRGYVLLVGAVLFRRRNRAVTNVLANAIPLRMSLGPNSMDCNGIKVQLWSCVPNEVFSGPVRISPKSAFGSS</sequence>
<protein>
    <submittedName>
        <fullName evidence="1">Uncharacterized protein</fullName>
    </submittedName>
</protein>
<dbReference type="EMBL" id="JARIHO010000017">
    <property type="protein sequence ID" value="KAJ7348630.1"/>
    <property type="molecule type" value="Genomic_DNA"/>
</dbReference>